<accession>A0AA88A644</accession>
<name>A0AA88A644_FICCA</name>
<evidence type="ECO:0000313" key="1">
    <source>
        <dbReference type="EMBL" id="GMN46504.1"/>
    </source>
</evidence>
<evidence type="ECO:0000313" key="2">
    <source>
        <dbReference type="Proteomes" id="UP001187192"/>
    </source>
</evidence>
<proteinExistence type="predicted"/>
<reference evidence="1" key="1">
    <citation type="submission" date="2023-07" db="EMBL/GenBank/DDBJ databases">
        <title>draft genome sequence of fig (Ficus carica).</title>
        <authorList>
            <person name="Takahashi T."/>
            <person name="Nishimura K."/>
        </authorList>
    </citation>
    <scope>NUCLEOTIDE SEQUENCE</scope>
</reference>
<comment type="caution">
    <text evidence="1">The sequence shown here is derived from an EMBL/GenBank/DDBJ whole genome shotgun (WGS) entry which is preliminary data.</text>
</comment>
<dbReference type="AlphaFoldDB" id="A0AA88A644"/>
<sequence>MMRVLTGASSWQEDEHCEKEQGMNEIVCGGAWLSGTEEVMQQLGFDNPVSSRNVIRFIGLKHMSLPLSIIRFHW</sequence>
<organism evidence="1 2">
    <name type="scientific">Ficus carica</name>
    <name type="common">Common fig</name>
    <dbReference type="NCBI Taxonomy" id="3494"/>
    <lineage>
        <taxon>Eukaryota</taxon>
        <taxon>Viridiplantae</taxon>
        <taxon>Streptophyta</taxon>
        <taxon>Embryophyta</taxon>
        <taxon>Tracheophyta</taxon>
        <taxon>Spermatophyta</taxon>
        <taxon>Magnoliopsida</taxon>
        <taxon>eudicotyledons</taxon>
        <taxon>Gunneridae</taxon>
        <taxon>Pentapetalae</taxon>
        <taxon>rosids</taxon>
        <taxon>fabids</taxon>
        <taxon>Rosales</taxon>
        <taxon>Moraceae</taxon>
        <taxon>Ficeae</taxon>
        <taxon>Ficus</taxon>
    </lineage>
</organism>
<dbReference type="Proteomes" id="UP001187192">
    <property type="component" value="Unassembled WGS sequence"/>
</dbReference>
<gene>
    <name evidence="1" type="ORF">TIFTF001_015702</name>
</gene>
<keyword evidence="2" id="KW-1185">Reference proteome</keyword>
<dbReference type="EMBL" id="BTGU01000023">
    <property type="protein sequence ID" value="GMN46504.1"/>
    <property type="molecule type" value="Genomic_DNA"/>
</dbReference>
<protein>
    <submittedName>
        <fullName evidence="1">Uncharacterized protein</fullName>
    </submittedName>
</protein>